<keyword evidence="1" id="KW-0472">Membrane</keyword>
<dbReference type="Proteomes" id="UP001226867">
    <property type="component" value="Unassembled WGS sequence"/>
</dbReference>
<evidence type="ECO:0000313" key="3">
    <source>
        <dbReference type="Proteomes" id="UP001226867"/>
    </source>
</evidence>
<keyword evidence="1" id="KW-0812">Transmembrane</keyword>
<feature type="transmembrane region" description="Helical" evidence="1">
    <location>
        <begin position="5"/>
        <end position="23"/>
    </location>
</feature>
<feature type="transmembrane region" description="Helical" evidence="1">
    <location>
        <begin position="91"/>
        <end position="110"/>
    </location>
</feature>
<accession>A0ABT9SCX5</accession>
<feature type="transmembrane region" description="Helical" evidence="1">
    <location>
        <begin position="182"/>
        <end position="215"/>
    </location>
</feature>
<protein>
    <submittedName>
        <fullName evidence="2">Magnesium-transporting ATPase (P-type)</fullName>
    </submittedName>
</protein>
<reference evidence="2 3" key="1">
    <citation type="submission" date="2023-07" db="EMBL/GenBank/DDBJ databases">
        <title>Sorghum-associated microbial communities from plants grown in Nebraska, USA.</title>
        <authorList>
            <person name="Schachtman D."/>
        </authorList>
    </citation>
    <scope>NUCLEOTIDE SEQUENCE [LARGE SCALE GENOMIC DNA]</scope>
    <source>
        <strain evidence="2 3">DS1607</strain>
    </source>
</reference>
<feature type="transmembrane region" description="Helical" evidence="1">
    <location>
        <begin position="29"/>
        <end position="51"/>
    </location>
</feature>
<keyword evidence="1" id="KW-1133">Transmembrane helix</keyword>
<proteinExistence type="predicted"/>
<comment type="caution">
    <text evidence="2">The sequence shown here is derived from an EMBL/GenBank/DDBJ whole genome shotgun (WGS) entry which is preliminary data.</text>
</comment>
<name>A0ABT9SCX5_9BURK</name>
<sequence>MIRLIYWVPLIVALGTLFGYFGATLSTTVFLFLLILMFVVFDLVSKAIFFSKQGDDRLIALACGVLIVLSVIAFFVYLIRPGVTYPSKYEGYTLITAFNSFFPLIWISLFSNKRDNDLDRCLKFISVYVFGIDLLISAFQIYYVTFVDPSGGIFSTNQRLNSIEFDGTYRLTGIFQSGQDHGFFLVTCLGLLWAAGYARGIFSVLVAIAVGVCVYYTYTRTIYLIFLLMVSVILVYQIKSMAGKGKLGALLFLLLGALFVIGLFFALDFFYSFNYASNAIFNTQTLDSRQMSWAYYFNAVENNLMSLVFGLLLMQSGFNILEYTPPLIDNFFFASILFAGIPFLVAYLIFYALLFRGYAGGFLKSRDRNVIRFSIFGVVLVVATLIAGYATPIWDNYTNGLFGGLALLVAYKKMRLLRIKPLAAI</sequence>
<evidence type="ECO:0000256" key="1">
    <source>
        <dbReference type="SAM" id="Phobius"/>
    </source>
</evidence>
<dbReference type="EMBL" id="JAUSRO010000016">
    <property type="protein sequence ID" value="MDP9902211.1"/>
    <property type="molecule type" value="Genomic_DNA"/>
</dbReference>
<feature type="transmembrane region" description="Helical" evidence="1">
    <location>
        <begin position="370"/>
        <end position="390"/>
    </location>
</feature>
<feature type="transmembrane region" description="Helical" evidence="1">
    <location>
        <begin position="250"/>
        <end position="273"/>
    </location>
</feature>
<keyword evidence="3" id="KW-1185">Reference proteome</keyword>
<gene>
    <name evidence="2" type="ORF">J2W36_004487</name>
</gene>
<feature type="transmembrane region" description="Helical" evidence="1">
    <location>
        <begin position="222"/>
        <end position="238"/>
    </location>
</feature>
<feature type="transmembrane region" description="Helical" evidence="1">
    <location>
        <begin position="332"/>
        <end position="358"/>
    </location>
</feature>
<feature type="transmembrane region" description="Helical" evidence="1">
    <location>
        <begin position="58"/>
        <end position="79"/>
    </location>
</feature>
<evidence type="ECO:0000313" key="2">
    <source>
        <dbReference type="EMBL" id="MDP9902211.1"/>
    </source>
</evidence>
<organism evidence="2 3">
    <name type="scientific">Variovorax ginsengisoli</name>
    <dbReference type="NCBI Taxonomy" id="363844"/>
    <lineage>
        <taxon>Bacteria</taxon>
        <taxon>Pseudomonadati</taxon>
        <taxon>Pseudomonadota</taxon>
        <taxon>Betaproteobacteria</taxon>
        <taxon>Burkholderiales</taxon>
        <taxon>Comamonadaceae</taxon>
        <taxon>Variovorax</taxon>
    </lineage>
</organism>
<feature type="transmembrane region" description="Helical" evidence="1">
    <location>
        <begin position="293"/>
        <end position="312"/>
    </location>
</feature>
<feature type="transmembrane region" description="Helical" evidence="1">
    <location>
        <begin position="122"/>
        <end position="143"/>
    </location>
</feature>
<dbReference type="RefSeq" id="WP_307691963.1">
    <property type="nucleotide sequence ID" value="NZ_JAUSRO010000016.1"/>
</dbReference>